<dbReference type="GO" id="GO:0015031">
    <property type="term" value="P:protein transport"/>
    <property type="evidence" value="ECO:0007669"/>
    <property type="project" value="UniProtKB-KW"/>
</dbReference>
<dbReference type="PROSITE" id="PS50219">
    <property type="entry name" value="CNH"/>
    <property type="match status" value="1"/>
</dbReference>
<dbReference type="PANTHER" id="PTHR12894:SF27">
    <property type="entry name" value="TRANSFORMING GROWTH FACTOR-BETA RECEPTOR-ASSOCIATED PROTEIN 1"/>
    <property type="match status" value="1"/>
</dbReference>
<evidence type="ECO:0000313" key="6">
    <source>
        <dbReference type="EMBL" id="CCI40870.1"/>
    </source>
</evidence>
<dbReference type="InParanoid" id="A0A024G293"/>
<feature type="domain" description="CNH" evidence="5">
    <location>
        <begin position="31"/>
        <end position="386"/>
    </location>
</feature>
<comment type="caution">
    <text evidence="6">The sequence shown here is derived from an EMBL/GenBank/DDBJ whole genome shotgun (WGS) entry which is preliminary data.</text>
</comment>
<organism evidence="6 7">
    <name type="scientific">Albugo candida</name>
    <dbReference type="NCBI Taxonomy" id="65357"/>
    <lineage>
        <taxon>Eukaryota</taxon>
        <taxon>Sar</taxon>
        <taxon>Stramenopiles</taxon>
        <taxon>Oomycota</taxon>
        <taxon>Peronosporomycetes</taxon>
        <taxon>Albuginales</taxon>
        <taxon>Albuginaceae</taxon>
        <taxon>Albugo</taxon>
    </lineage>
</organism>
<dbReference type="EMBL" id="CAIX01000012">
    <property type="protein sequence ID" value="CCI40870.1"/>
    <property type="molecule type" value="Genomic_DNA"/>
</dbReference>
<keyword evidence="4" id="KW-0653">Protein transport</keyword>
<reference evidence="6 7" key="1">
    <citation type="submission" date="2012-05" db="EMBL/GenBank/DDBJ databases">
        <title>Recombination and specialization in a pathogen metapopulation.</title>
        <authorList>
            <person name="Gardiner A."/>
            <person name="Kemen E."/>
            <person name="Schultz-Larsen T."/>
            <person name="MacLean D."/>
            <person name="Van Oosterhout C."/>
            <person name="Jones J.D.G."/>
        </authorList>
    </citation>
    <scope>NUCLEOTIDE SEQUENCE [LARGE SCALE GENOMIC DNA]</scope>
    <source>
        <strain evidence="6 7">Ac Nc2</strain>
    </source>
</reference>
<evidence type="ECO:0000313" key="7">
    <source>
        <dbReference type="Proteomes" id="UP000053237"/>
    </source>
</evidence>
<dbReference type="GO" id="GO:0016020">
    <property type="term" value="C:membrane"/>
    <property type="evidence" value="ECO:0007669"/>
    <property type="project" value="TreeGrafter"/>
</dbReference>
<evidence type="ECO:0000256" key="2">
    <source>
        <dbReference type="ARBA" id="ARBA00022448"/>
    </source>
</evidence>
<dbReference type="AlphaFoldDB" id="A0A024G293"/>
<proteinExistence type="predicted"/>
<dbReference type="Pfam" id="PF10367">
    <property type="entry name" value="zf-Vps39_C"/>
    <property type="match status" value="1"/>
</dbReference>
<keyword evidence="7" id="KW-1185">Reference proteome</keyword>
<accession>A0A024G293</accession>
<dbReference type="GO" id="GO:0006914">
    <property type="term" value="P:autophagy"/>
    <property type="evidence" value="ECO:0007669"/>
    <property type="project" value="TreeGrafter"/>
</dbReference>
<dbReference type="Proteomes" id="UP000053237">
    <property type="component" value="Unassembled WGS sequence"/>
</dbReference>
<sequence>MAVTAQESQNLVPIDPFTELKADIDEMATKKSNIQCLWVSSIPWGQLTPLLFLGTTDSTLHAYVPTEIGTPPSSVNDQSDTIPNSSTLTFNHYMSYKHVHHTFAQLLESWGMYLTLSDTKLILYTLPLLTNSEIAQSDEIHQSKHKNVKVSTHNRMFIVSDTKQTLLFNAFEPGNTIVCVNKQNILKVFDRISEMTLQLRTQYDLTILLRDKKNSLKVSMMVLPLKNLIVIGDDHALLVFKKGWGLLELSTGEFVNLNDDVYDELGTEIGACVLVMDTLHNRSDNLCRFQGVFIAGKQKSCILTFEAQEVCTKEMSPGISDKRRWTLYEDSWVTYNAPPKAVHCAFPYVLLDFQENVKVYQIGSSDYVQELPIRSLQSGFVWESKQLPSISLSNSTYFIGATAGIKLQLWKRTSVKDQIQSCLSLKNWKQAAALIKLCPEACEISQEERKKVFKKLGFSTFYNHEPDEDDLSREKRLRTAMEYFFQAHLSVLDVLCLFPRELLPQSDQSTASNPQADDTILFTGKNDLIMVQKIVALIHYLNKSRKRLEIEGSQVDALVRVDTVWMKTLVFLSKIDKYQDQALKDLTKLFQNDNYCDANEVEWYLRTYELRQSLLLFFTKKSLHRNALELMEELEDEDHAGGAEMLLPAKSVHNTGSYLEKIAMYLQELNFENEKLFFEYAGRVIDRNPRLGLQILINRSIEKLPENDVDPLTFKDYLLSLTPQNIGSETSSQIDASNCDLLLEDSVVLPMKNGRFMAIEYLVRLIYARYRPIDVRIHDEVVTLLIESIELELCENEQIIDSSVEIGVLGLLRRRLTHFLQHPKAKYHPERLLSRFRKEMIDERVTCLSVLGRHKQVLQLYIQELKDFALAELYCDKCYKSHKDPSIYTSLLKIILLCRSDSEEKKTLKTLDGIDDRNVSEIASVGMAIKLLNKFPERMEAPTALNLLPSDVLITFLAPFLCCTFDVQVERHRNGQVQTQLAKMENFKVRELLSMLRKASVTIWASQCCQICECKLGLGTTVRMPGGSLVHYGCHLAQIGAK</sequence>
<evidence type="ECO:0000256" key="1">
    <source>
        <dbReference type="ARBA" id="ARBA00004496"/>
    </source>
</evidence>
<dbReference type="InterPro" id="IPR032914">
    <property type="entry name" value="Vam6/VPS39/TRAP1"/>
</dbReference>
<dbReference type="InterPro" id="IPR019453">
    <property type="entry name" value="VPS39/TGFA1_Znf"/>
</dbReference>
<keyword evidence="2" id="KW-0813">Transport</keyword>
<name>A0A024G293_9STRA</name>
<dbReference type="InterPro" id="IPR019452">
    <property type="entry name" value="VPS39/TGF_beta_rcpt-assoc_1"/>
</dbReference>
<dbReference type="Pfam" id="PF10366">
    <property type="entry name" value="Vps39_1"/>
    <property type="match status" value="1"/>
</dbReference>
<evidence type="ECO:0000256" key="4">
    <source>
        <dbReference type="ARBA" id="ARBA00022927"/>
    </source>
</evidence>
<dbReference type="OrthoDB" id="5325112at2759"/>
<dbReference type="PANTHER" id="PTHR12894">
    <property type="entry name" value="CNH DOMAIN CONTAINING"/>
    <property type="match status" value="1"/>
</dbReference>
<evidence type="ECO:0000256" key="3">
    <source>
        <dbReference type="ARBA" id="ARBA00022490"/>
    </source>
</evidence>
<dbReference type="STRING" id="65357.A0A024G293"/>
<dbReference type="GO" id="GO:0005737">
    <property type="term" value="C:cytoplasm"/>
    <property type="evidence" value="ECO:0007669"/>
    <property type="project" value="UniProtKB-SubCell"/>
</dbReference>
<dbReference type="GO" id="GO:0034058">
    <property type="term" value="P:endosomal vesicle fusion"/>
    <property type="evidence" value="ECO:0007669"/>
    <property type="project" value="TreeGrafter"/>
</dbReference>
<comment type="subcellular location">
    <subcellularLocation>
        <location evidence="1">Cytoplasm</location>
    </subcellularLocation>
</comment>
<keyword evidence="3" id="KW-0963">Cytoplasm</keyword>
<protein>
    <recommendedName>
        <fullName evidence="5">CNH domain-containing protein</fullName>
    </recommendedName>
</protein>
<dbReference type="InterPro" id="IPR001180">
    <property type="entry name" value="CNH_dom"/>
</dbReference>
<evidence type="ECO:0000259" key="5">
    <source>
        <dbReference type="PROSITE" id="PS50219"/>
    </source>
</evidence>
<gene>
    <name evidence="6" type="ORF">BN9_016540</name>
</gene>